<organism evidence="1 2">
    <name type="scientific">Rhizobium rhizoryzae</name>
    <dbReference type="NCBI Taxonomy" id="451876"/>
    <lineage>
        <taxon>Bacteria</taxon>
        <taxon>Pseudomonadati</taxon>
        <taxon>Pseudomonadota</taxon>
        <taxon>Alphaproteobacteria</taxon>
        <taxon>Hyphomicrobiales</taxon>
        <taxon>Rhizobiaceae</taxon>
        <taxon>Rhizobium/Agrobacterium group</taxon>
        <taxon>Rhizobium</taxon>
    </lineage>
</organism>
<protein>
    <submittedName>
        <fullName evidence="1">Uncharacterized protein</fullName>
    </submittedName>
</protein>
<reference evidence="1 2" key="1">
    <citation type="submission" date="2020-08" db="EMBL/GenBank/DDBJ databases">
        <title>Genomic Encyclopedia of Type Strains, Phase IV (KMG-IV): sequencing the most valuable type-strain genomes for metagenomic binning, comparative biology and taxonomic classification.</title>
        <authorList>
            <person name="Goeker M."/>
        </authorList>
    </citation>
    <scope>NUCLEOTIDE SEQUENCE [LARGE SCALE GENOMIC DNA]</scope>
    <source>
        <strain evidence="1 2">DSM 29514</strain>
    </source>
</reference>
<sequence>MAEIVVLKKWRETHPGKAPLRMQPAGLAQSPAQLVFFMGVRYERIEDLTHRKMDEMALAFDKH</sequence>
<gene>
    <name evidence="1" type="ORF">GGQ72_001265</name>
</gene>
<dbReference type="Proteomes" id="UP000519897">
    <property type="component" value="Unassembled WGS sequence"/>
</dbReference>
<name>A0A7W6LGY8_9HYPH</name>
<dbReference type="EMBL" id="JACIEC010000001">
    <property type="protein sequence ID" value="MBB4142766.1"/>
    <property type="molecule type" value="Genomic_DNA"/>
</dbReference>
<dbReference type="RefSeq" id="WP_062552867.1">
    <property type="nucleotide sequence ID" value="NZ_CP049250.1"/>
</dbReference>
<comment type="caution">
    <text evidence="1">The sequence shown here is derived from an EMBL/GenBank/DDBJ whole genome shotgun (WGS) entry which is preliminary data.</text>
</comment>
<keyword evidence="2" id="KW-1185">Reference proteome</keyword>
<dbReference type="AlphaFoldDB" id="A0A7W6LGY8"/>
<proteinExistence type="predicted"/>
<evidence type="ECO:0000313" key="1">
    <source>
        <dbReference type="EMBL" id="MBB4142766.1"/>
    </source>
</evidence>
<evidence type="ECO:0000313" key="2">
    <source>
        <dbReference type="Proteomes" id="UP000519897"/>
    </source>
</evidence>
<accession>A0A7W6LGY8</accession>